<name>A0A8D8J6B6_CULPI</name>
<proteinExistence type="predicted"/>
<keyword evidence="1" id="KW-1133">Transmembrane helix</keyword>
<keyword evidence="1" id="KW-0472">Membrane</keyword>
<keyword evidence="1" id="KW-0812">Transmembrane</keyword>
<accession>A0A8D8J6B6</accession>
<reference evidence="2" key="1">
    <citation type="submission" date="2021-05" db="EMBL/GenBank/DDBJ databases">
        <authorList>
            <person name="Alioto T."/>
            <person name="Alioto T."/>
            <person name="Gomez Garrido J."/>
        </authorList>
    </citation>
    <scope>NUCLEOTIDE SEQUENCE</scope>
</reference>
<organism evidence="2">
    <name type="scientific">Culex pipiens</name>
    <name type="common">House mosquito</name>
    <dbReference type="NCBI Taxonomy" id="7175"/>
    <lineage>
        <taxon>Eukaryota</taxon>
        <taxon>Metazoa</taxon>
        <taxon>Ecdysozoa</taxon>
        <taxon>Arthropoda</taxon>
        <taxon>Hexapoda</taxon>
        <taxon>Insecta</taxon>
        <taxon>Pterygota</taxon>
        <taxon>Neoptera</taxon>
        <taxon>Endopterygota</taxon>
        <taxon>Diptera</taxon>
        <taxon>Nematocera</taxon>
        <taxon>Culicoidea</taxon>
        <taxon>Culicidae</taxon>
        <taxon>Culicinae</taxon>
        <taxon>Culicini</taxon>
        <taxon>Culex</taxon>
        <taxon>Culex</taxon>
    </lineage>
</organism>
<sequence>MWGSSMPPELSPEGFLICTFGMMCICSTTFVGAAVGSSGFTIGLIVSLGMLFEGGGELTTSAGGGFSGLIVIFGELGGSAPELGGSFIIVLIGSRFRLIFSGSTFRLSSERPMTPGLEGT</sequence>
<evidence type="ECO:0000313" key="2">
    <source>
        <dbReference type="EMBL" id="CAG6564692.1"/>
    </source>
</evidence>
<evidence type="ECO:0000256" key="1">
    <source>
        <dbReference type="SAM" id="Phobius"/>
    </source>
</evidence>
<feature type="transmembrane region" description="Helical" evidence="1">
    <location>
        <begin position="83"/>
        <end position="100"/>
    </location>
</feature>
<feature type="transmembrane region" description="Helical" evidence="1">
    <location>
        <begin position="20"/>
        <end position="46"/>
    </location>
</feature>
<dbReference type="EMBL" id="HBUE01272527">
    <property type="protein sequence ID" value="CAG6564692.1"/>
    <property type="molecule type" value="Transcribed_RNA"/>
</dbReference>
<dbReference type="EMBL" id="HBUE01167213">
    <property type="protein sequence ID" value="CAG6513225.1"/>
    <property type="molecule type" value="Transcribed_RNA"/>
</dbReference>
<dbReference type="AlphaFoldDB" id="A0A8D8J6B6"/>
<protein>
    <submittedName>
        <fullName evidence="2">(northern house mosquito) hypothetical protein</fullName>
    </submittedName>
</protein>